<comment type="caution">
    <text evidence="8">The sequence shown here is derived from an EMBL/GenBank/DDBJ whole genome shotgun (WGS) entry which is preliminary data.</text>
</comment>
<feature type="transmembrane region" description="Helical" evidence="6">
    <location>
        <begin position="116"/>
        <end position="142"/>
    </location>
</feature>
<feature type="transmembrane region" description="Helical" evidence="6">
    <location>
        <begin position="273"/>
        <end position="296"/>
    </location>
</feature>
<dbReference type="OrthoDB" id="4682787at2759"/>
<dbReference type="Proteomes" id="UP000800093">
    <property type="component" value="Unassembled WGS sequence"/>
</dbReference>
<dbReference type="PANTHER" id="PTHR33048:SF47">
    <property type="entry name" value="INTEGRAL MEMBRANE PROTEIN-RELATED"/>
    <property type="match status" value="1"/>
</dbReference>
<dbReference type="GO" id="GO:0016020">
    <property type="term" value="C:membrane"/>
    <property type="evidence" value="ECO:0007669"/>
    <property type="project" value="UniProtKB-SubCell"/>
</dbReference>
<evidence type="ECO:0000256" key="4">
    <source>
        <dbReference type="ARBA" id="ARBA00023136"/>
    </source>
</evidence>
<comment type="similarity">
    <text evidence="5">Belongs to the SAT4 family.</text>
</comment>
<accession>A0A9P4KF67</accession>
<evidence type="ECO:0000256" key="1">
    <source>
        <dbReference type="ARBA" id="ARBA00004141"/>
    </source>
</evidence>
<keyword evidence="9" id="KW-1185">Reference proteome</keyword>
<evidence type="ECO:0000313" key="9">
    <source>
        <dbReference type="Proteomes" id="UP000800093"/>
    </source>
</evidence>
<keyword evidence="4 6" id="KW-0472">Membrane</keyword>
<keyword evidence="3 6" id="KW-1133">Transmembrane helix</keyword>
<dbReference type="EMBL" id="ML986612">
    <property type="protein sequence ID" value="KAF2264979.1"/>
    <property type="molecule type" value="Genomic_DNA"/>
</dbReference>
<dbReference type="Pfam" id="PF20684">
    <property type="entry name" value="Fung_rhodopsin"/>
    <property type="match status" value="1"/>
</dbReference>
<evidence type="ECO:0000256" key="2">
    <source>
        <dbReference type="ARBA" id="ARBA00022692"/>
    </source>
</evidence>
<keyword evidence="2 6" id="KW-0812">Transmembrane</keyword>
<feature type="transmembrane region" description="Helical" evidence="6">
    <location>
        <begin position="240"/>
        <end position="261"/>
    </location>
</feature>
<feature type="transmembrane region" description="Helical" evidence="6">
    <location>
        <begin position="75"/>
        <end position="96"/>
    </location>
</feature>
<name>A0A9P4KF67_9PLEO</name>
<evidence type="ECO:0000313" key="8">
    <source>
        <dbReference type="EMBL" id="KAF2264979.1"/>
    </source>
</evidence>
<evidence type="ECO:0000259" key="7">
    <source>
        <dbReference type="Pfam" id="PF20684"/>
    </source>
</evidence>
<reference evidence="9" key="1">
    <citation type="journal article" date="2020" name="Stud. Mycol.">
        <title>101 Dothideomycetes genomes: A test case for predicting lifestyles and emergence of pathogens.</title>
        <authorList>
            <person name="Haridas S."/>
            <person name="Albert R."/>
            <person name="Binder M."/>
            <person name="Bloem J."/>
            <person name="LaButti K."/>
            <person name="Salamov A."/>
            <person name="Andreopoulos B."/>
            <person name="Baker S."/>
            <person name="Barry K."/>
            <person name="Bills G."/>
            <person name="Bluhm B."/>
            <person name="Cannon C."/>
            <person name="Castanera R."/>
            <person name="Culley D."/>
            <person name="Daum C."/>
            <person name="Ezra D."/>
            <person name="Gonzalez J."/>
            <person name="Henrissat B."/>
            <person name="Kuo A."/>
            <person name="Liang C."/>
            <person name="Lipzen A."/>
            <person name="Lutzoni F."/>
            <person name="Magnuson J."/>
            <person name="Mondo S."/>
            <person name="Nolan M."/>
            <person name="Ohm R."/>
            <person name="Pangilinan J."/>
            <person name="Park H.-J."/>
            <person name="Ramirez L."/>
            <person name="Alfaro M."/>
            <person name="Sun H."/>
            <person name="Tritt A."/>
            <person name="Yoshinaga Y."/>
            <person name="Zwiers L.-H."/>
            <person name="Turgeon B."/>
            <person name="Goodwin S."/>
            <person name="Spatafora J."/>
            <person name="Crous P."/>
            <person name="Grigoriev I."/>
        </authorList>
    </citation>
    <scope>NUCLEOTIDE SEQUENCE [LARGE SCALE GENOMIC DNA]</scope>
    <source>
        <strain evidence="9">CBS 304.66</strain>
    </source>
</reference>
<comment type="subcellular location">
    <subcellularLocation>
        <location evidence="1">Membrane</location>
        <topology evidence="1">Multi-pass membrane protein</topology>
    </subcellularLocation>
</comment>
<evidence type="ECO:0000256" key="3">
    <source>
        <dbReference type="ARBA" id="ARBA00022989"/>
    </source>
</evidence>
<sequence length="407" mass="46023">MYSNRVPFSTTMTTLNLSGPVAPAPPGVSPSFSDPPNEAVLAYSTSTLSLICVTFFTWFRFFVKMHIVGTLHVEDYIIPFAWLAAIGQIVPGYMIYEFAPIIHDWDLPLYKFSKYLLYFRLGAIFYNISILLIKIAMLIQVLRVFVPRGSQSKTYYIVHFLIWSTSLYYVINFFAMVFTCNPIHKAWEPWVEGKCLNMSAIAITTGVINLLGDVTILAVCQRVIWKVVKIDRKQRVQLSAVFLAGIAPCVFSVFCLYYNTLQVVDSHDFLHNSALMSLACYGEIASGMFVLFLPVLPRFFSWFKTRPAWTRLTHSSTALESGNVGVTEEKKDRKVRSLWHISYTIRENVTRCWGTHPAKGDQAPRIEQAGKVKGKSGEDFGSMGSMESTVGSECFFSEEIIRTRGTT</sequence>
<proteinExistence type="inferred from homology"/>
<dbReference type="AlphaFoldDB" id="A0A9P4KF67"/>
<protein>
    <recommendedName>
        <fullName evidence="7">Rhodopsin domain-containing protein</fullName>
    </recommendedName>
</protein>
<gene>
    <name evidence="8" type="ORF">CC78DRAFT_616364</name>
</gene>
<feature type="transmembrane region" description="Helical" evidence="6">
    <location>
        <begin position="40"/>
        <end position="63"/>
    </location>
</feature>
<dbReference type="InterPro" id="IPR049326">
    <property type="entry name" value="Rhodopsin_dom_fungi"/>
</dbReference>
<feature type="transmembrane region" description="Helical" evidence="6">
    <location>
        <begin position="198"/>
        <end position="219"/>
    </location>
</feature>
<evidence type="ECO:0000256" key="6">
    <source>
        <dbReference type="SAM" id="Phobius"/>
    </source>
</evidence>
<dbReference type="InterPro" id="IPR052337">
    <property type="entry name" value="SAT4-like"/>
</dbReference>
<feature type="domain" description="Rhodopsin" evidence="7">
    <location>
        <begin position="60"/>
        <end position="299"/>
    </location>
</feature>
<organism evidence="8 9">
    <name type="scientific">Lojkania enalia</name>
    <dbReference type="NCBI Taxonomy" id="147567"/>
    <lineage>
        <taxon>Eukaryota</taxon>
        <taxon>Fungi</taxon>
        <taxon>Dikarya</taxon>
        <taxon>Ascomycota</taxon>
        <taxon>Pezizomycotina</taxon>
        <taxon>Dothideomycetes</taxon>
        <taxon>Pleosporomycetidae</taxon>
        <taxon>Pleosporales</taxon>
        <taxon>Pleosporales incertae sedis</taxon>
        <taxon>Lojkania</taxon>
    </lineage>
</organism>
<feature type="transmembrane region" description="Helical" evidence="6">
    <location>
        <begin position="154"/>
        <end position="178"/>
    </location>
</feature>
<evidence type="ECO:0000256" key="5">
    <source>
        <dbReference type="ARBA" id="ARBA00038359"/>
    </source>
</evidence>
<dbReference type="PANTHER" id="PTHR33048">
    <property type="entry name" value="PTH11-LIKE INTEGRAL MEMBRANE PROTEIN (AFU_ORTHOLOGUE AFUA_5G11245)"/>
    <property type="match status" value="1"/>
</dbReference>